<dbReference type="Pfam" id="PF25596">
    <property type="entry name" value="CPSase_L_D1"/>
    <property type="match status" value="2"/>
</dbReference>
<dbReference type="FunFam" id="3.40.50.20:FF:000001">
    <property type="entry name" value="Carbamoyl-phosphate synthase large chain"/>
    <property type="match status" value="1"/>
</dbReference>
<dbReference type="PROSITE" id="PS00866">
    <property type="entry name" value="CPSASE_1"/>
    <property type="match status" value="1"/>
</dbReference>
<keyword evidence="7" id="KW-0479">Metal-binding</keyword>
<evidence type="ECO:0000259" key="17">
    <source>
        <dbReference type="PROSITE" id="PS51855"/>
    </source>
</evidence>
<organism evidence="18">
    <name type="scientific">uncultured spirochete</name>
    <dbReference type="NCBI Taxonomy" id="156406"/>
    <lineage>
        <taxon>Bacteria</taxon>
        <taxon>Pseudomonadati</taxon>
        <taxon>Spirochaetota</taxon>
        <taxon>Spirochaetia</taxon>
        <taxon>Spirochaetales</taxon>
        <taxon>environmental samples</taxon>
    </lineage>
</organism>
<feature type="domain" description="ATP-grasp" evidence="16">
    <location>
        <begin position="705"/>
        <end position="896"/>
    </location>
</feature>
<dbReference type="InterPro" id="IPR036897">
    <property type="entry name" value="CarbamoylP_synth_lsu_oligo_sf"/>
</dbReference>
<feature type="domain" description="MGS-like" evidence="17">
    <location>
        <begin position="961"/>
        <end position="1103"/>
    </location>
</feature>
<comment type="catalytic activity">
    <reaction evidence="14">
        <text>hydrogencarbonate + NH4(+) + 2 ATP = carbamoyl phosphate + 2 ADP + phosphate + 2 H(+)</text>
        <dbReference type="Rhea" id="RHEA:18029"/>
        <dbReference type="ChEBI" id="CHEBI:15378"/>
        <dbReference type="ChEBI" id="CHEBI:17544"/>
        <dbReference type="ChEBI" id="CHEBI:28938"/>
        <dbReference type="ChEBI" id="CHEBI:30616"/>
        <dbReference type="ChEBI" id="CHEBI:43474"/>
        <dbReference type="ChEBI" id="CHEBI:58228"/>
        <dbReference type="ChEBI" id="CHEBI:456216"/>
        <dbReference type="EC" id="6.3.4.16"/>
    </reaction>
</comment>
<dbReference type="InterPro" id="IPR058047">
    <property type="entry name" value="CPSase_preATP-grasp"/>
</dbReference>
<dbReference type="FunFam" id="3.30.470.20:FF:000051">
    <property type="entry name" value="Carbamoyl phosphate synthetase II"/>
    <property type="match status" value="1"/>
</dbReference>
<keyword evidence="11" id="KW-0460">Magnesium</keyword>
<dbReference type="SMART" id="SM00851">
    <property type="entry name" value="MGS"/>
    <property type="match status" value="1"/>
</dbReference>
<dbReference type="GO" id="GO:0006526">
    <property type="term" value="P:L-arginine biosynthetic process"/>
    <property type="evidence" value="ECO:0007669"/>
    <property type="project" value="UniProtKB-KW"/>
</dbReference>
<dbReference type="Pfam" id="PF02142">
    <property type="entry name" value="MGS"/>
    <property type="match status" value="1"/>
</dbReference>
<keyword evidence="9 15" id="KW-0547">Nucleotide-binding</keyword>
<evidence type="ECO:0000256" key="4">
    <source>
        <dbReference type="ARBA" id="ARBA00022571"/>
    </source>
</evidence>
<gene>
    <name evidence="18" type="primary">carB</name>
    <name evidence="18" type="ORF">SPIRO4BDMA_40200</name>
</gene>
<evidence type="ECO:0000256" key="10">
    <source>
        <dbReference type="ARBA" id="ARBA00022840"/>
    </source>
</evidence>
<comment type="pathway">
    <text evidence="2">Amino-acid biosynthesis; L-arginine biosynthesis.</text>
</comment>
<dbReference type="CDD" id="cd01423">
    <property type="entry name" value="MGS_CPS_I_III"/>
    <property type="match status" value="1"/>
</dbReference>
<protein>
    <submittedName>
        <fullName evidence="18">Carbamoyl-phosphate synthase large subunit</fullName>
        <ecNumber evidence="18">6.3.5.5</ecNumber>
    </submittedName>
</protein>
<evidence type="ECO:0000256" key="13">
    <source>
        <dbReference type="ARBA" id="ARBA00023211"/>
    </source>
</evidence>
<evidence type="ECO:0000256" key="2">
    <source>
        <dbReference type="ARBA" id="ARBA00004730"/>
    </source>
</evidence>
<evidence type="ECO:0000256" key="8">
    <source>
        <dbReference type="ARBA" id="ARBA00022737"/>
    </source>
</evidence>
<keyword evidence="8" id="KW-0677">Repeat</keyword>
<evidence type="ECO:0000256" key="11">
    <source>
        <dbReference type="ARBA" id="ARBA00022842"/>
    </source>
</evidence>
<dbReference type="InterPro" id="IPR013815">
    <property type="entry name" value="ATP_grasp_subdomain_1"/>
</dbReference>
<dbReference type="EC" id="6.3.5.5" evidence="18"/>
<dbReference type="SUPFAM" id="SSF52440">
    <property type="entry name" value="PreATP-grasp domain"/>
    <property type="match status" value="2"/>
</dbReference>
<dbReference type="SUPFAM" id="SSF48108">
    <property type="entry name" value="Carbamoyl phosphate synthetase, large subunit connection domain"/>
    <property type="match status" value="1"/>
</dbReference>
<dbReference type="FunFam" id="3.30.470.20:FF:000001">
    <property type="entry name" value="Carbamoyl-phosphate synthase large chain"/>
    <property type="match status" value="1"/>
</dbReference>
<dbReference type="Gene3D" id="3.40.50.20">
    <property type="match status" value="2"/>
</dbReference>
<dbReference type="Pfam" id="PF02787">
    <property type="entry name" value="CPSase_L_D3"/>
    <property type="match status" value="1"/>
</dbReference>
<dbReference type="SUPFAM" id="SSF52335">
    <property type="entry name" value="Methylglyoxal synthase-like"/>
    <property type="match status" value="1"/>
</dbReference>
<keyword evidence="10 15" id="KW-0067">ATP-binding</keyword>
<dbReference type="PROSITE" id="PS51855">
    <property type="entry name" value="MGS"/>
    <property type="match status" value="1"/>
</dbReference>
<dbReference type="InterPro" id="IPR006275">
    <property type="entry name" value="CPSase_lsu"/>
</dbReference>
<evidence type="ECO:0000256" key="3">
    <source>
        <dbReference type="ARBA" id="ARBA00009799"/>
    </source>
</evidence>
<dbReference type="SMART" id="SM01096">
    <property type="entry name" value="CPSase_L_D3"/>
    <property type="match status" value="1"/>
</dbReference>
<evidence type="ECO:0000256" key="5">
    <source>
        <dbReference type="ARBA" id="ARBA00022598"/>
    </source>
</evidence>
<comment type="similarity">
    <text evidence="3">Belongs to the CarB family.</text>
</comment>
<dbReference type="PRINTS" id="PR00098">
    <property type="entry name" value="CPSASE"/>
</dbReference>
<keyword evidence="5 18" id="KW-0436">Ligase</keyword>
<evidence type="ECO:0000259" key="16">
    <source>
        <dbReference type="PROSITE" id="PS50975"/>
    </source>
</evidence>
<dbReference type="GO" id="GO:0006541">
    <property type="term" value="P:glutamine metabolic process"/>
    <property type="evidence" value="ECO:0007669"/>
    <property type="project" value="TreeGrafter"/>
</dbReference>
<dbReference type="NCBIfam" id="NF009455">
    <property type="entry name" value="PRK12815.1"/>
    <property type="match status" value="1"/>
</dbReference>
<dbReference type="InterPro" id="IPR036914">
    <property type="entry name" value="MGS-like_dom_sf"/>
</dbReference>
<dbReference type="GO" id="GO:0004088">
    <property type="term" value="F:carbamoyl-phosphate synthase (glutamine-hydrolyzing) activity"/>
    <property type="evidence" value="ECO:0007669"/>
    <property type="project" value="UniProtKB-EC"/>
</dbReference>
<dbReference type="GO" id="GO:0046872">
    <property type="term" value="F:metal ion binding"/>
    <property type="evidence" value="ECO:0007669"/>
    <property type="project" value="UniProtKB-KW"/>
</dbReference>
<dbReference type="Gene3D" id="3.40.50.1380">
    <property type="entry name" value="Methylglyoxal synthase-like domain"/>
    <property type="match status" value="1"/>
</dbReference>
<evidence type="ECO:0000256" key="9">
    <source>
        <dbReference type="ARBA" id="ARBA00022741"/>
    </source>
</evidence>
<reference evidence="18" key="1">
    <citation type="submission" date="2017-02" db="EMBL/GenBank/DDBJ databases">
        <authorList>
            <person name="Regsiter A."/>
            <person name="William W."/>
        </authorList>
    </citation>
    <scope>NUCLEOTIDE SEQUENCE</scope>
    <source>
        <strain evidence="18">BdmA 4</strain>
    </source>
</reference>
<keyword evidence="4" id="KW-0055">Arginine biosynthesis</keyword>
<dbReference type="InterPro" id="IPR005479">
    <property type="entry name" value="CPAse_ATP-bd"/>
</dbReference>
<dbReference type="GO" id="GO:0004087">
    <property type="term" value="F:carbamoyl-phosphate synthase (ammonia) activity"/>
    <property type="evidence" value="ECO:0007669"/>
    <property type="project" value="UniProtKB-EC"/>
</dbReference>
<dbReference type="Gene3D" id="1.10.1030.10">
    <property type="entry name" value="Carbamoyl-phosphate synthetase, large subunit oligomerisation domain"/>
    <property type="match status" value="1"/>
</dbReference>
<evidence type="ECO:0000313" key="18">
    <source>
        <dbReference type="EMBL" id="SLM17631.1"/>
    </source>
</evidence>
<dbReference type="InterPro" id="IPR011761">
    <property type="entry name" value="ATP-grasp"/>
</dbReference>
<dbReference type="InterPro" id="IPR005480">
    <property type="entry name" value="CPSase_lsu_oligo"/>
</dbReference>
<dbReference type="PANTHER" id="PTHR11405">
    <property type="entry name" value="CARBAMOYLTRANSFERASE FAMILY MEMBER"/>
    <property type="match status" value="1"/>
</dbReference>
<dbReference type="Gene3D" id="3.30.470.20">
    <property type="entry name" value="ATP-grasp fold, B domain"/>
    <property type="match status" value="2"/>
</dbReference>
<dbReference type="GO" id="GO:0006221">
    <property type="term" value="P:pyrimidine nucleotide biosynthetic process"/>
    <property type="evidence" value="ECO:0007669"/>
    <property type="project" value="UniProtKB-KW"/>
</dbReference>
<evidence type="ECO:0000256" key="1">
    <source>
        <dbReference type="ARBA" id="ARBA00001936"/>
    </source>
</evidence>
<dbReference type="NCBIfam" id="NF003671">
    <property type="entry name" value="PRK05294.1"/>
    <property type="match status" value="1"/>
</dbReference>
<dbReference type="EMBL" id="FWDO01000004">
    <property type="protein sequence ID" value="SLM17631.1"/>
    <property type="molecule type" value="Genomic_DNA"/>
</dbReference>
<keyword evidence="6" id="KW-0028">Amino-acid biosynthesis</keyword>
<evidence type="ECO:0000256" key="7">
    <source>
        <dbReference type="ARBA" id="ARBA00022723"/>
    </source>
</evidence>
<evidence type="ECO:0000256" key="14">
    <source>
        <dbReference type="ARBA" id="ARBA00047359"/>
    </source>
</evidence>
<feature type="domain" description="ATP-grasp" evidence="16">
    <location>
        <begin position="149"/>
        <end position="341"/>
    </location>
</feature>
<dbReference type="InterPro" id="IPR016185">
    <property type="entry name" value="PreATP-grasp_dom_sf"/>
</dbReference>
<dbReference type="PROSITE" id="PS50975">
    <property type="entry name" value="ATP_GRASP"/>
    <property type="match status" value="2"/>
</dbReference>
<name>A0A3P3XMW9_9SPIR</name>
<dbReference type="GO" id="GO:0005737">
    <property type="term" value="C:cytoplasm"/>
    <property type="evidence" value="ECO:0007669"/>
    <property type="project" value="TreeGrafter"/>
</dbReference>
<keyword evidence="12" id="KW-0665">Pyrimidine biosynthesis</keyword>
<sequence>MKSFAAKDPRPTLVHSKPRNIAVKKVLMLGSGGLKIGQAGEFDYSGSQALKALREEGIRTVLINPNIATNQTSEGMADATYFLPLTPEFVTQVIEKERPDGILLSFGGQTALNCGLALHKAGILYKYAVEVLGTPVEAIELTEDRQLFATHLRSLGLKTPASKAALTLEEAISHAESIGYPVMLRAGFALGGAGSGICRNERQLRARAEKAFAVSPQVLIEEWLGGWKEVEYEVVRDSADNCIAVCNMENIDPLGIHTGESIVVAPSQTLTDEEYHSLRSIALRLIRSLGIVGECNIQYALDPHSEEYRIIEVNARLSRSSALASKATGYPLAYVAAKLALGFSLTDLRNRITGVTTACFEPALDYCVIKMPRWDLSKFKNVDTRLGSEMKSVGEVMAIGRSFEEALQKAIRMTGISEFGLQTDGKREKILPNDLRSALSKPTDKRLFAVYQALAEGWTVQKIGKLTGIDPWFISKIANIQNCEAELTGTKPGASGPVRSAKNISLLYKAKRLGFSDAGIAHVLGRSEPEIRSWRESVGLRPAIKQIDTLAAEYPAQTNYLYATYGYAMEHGAHGSPASDVRPSHGSILVIGSGPYRIGSSVEFDWCAVSAVETCRKLGRSTIMVNCNPETVSTDYDVCDRLYFEELSFERILDIYDFEEPAGILLSMGGQIANNLALKLFDAGVLVLGTSPVNIDRAEDRHKFSSLLDELGIDQPAWEELTTPQEAYAFASKVGYPVLVRPSYVLSGAAMNVAWDSQSLGSFLGLAADISSEYPVVISKFIENAKEIEIDAVAKHGKLLYHAMTEHIENAGVHSGDATVVFPPQRLYIETVRKILRITEKIAAALDITGPFNIQFVAQQNHVMVIECNLRASRSFPFCSKVSRVNMIDLATRAILGETVQISSNAIYDQPWVGVKAAQFSFSRLHGADPVLGVEMASTGEVGCIGSELNDAFMKAMVSVGYAPRIKKLLLSTGPLEDKLEFVDSARALVEMGCTLYASRGTAQFLKKYGIEVSQLHWPLQKAEPNILTMMHRREFDLVINIPKNNRKRELQNNYLIRRLAVDLNIPLFTNIKTARQYIESLTYAKKNGLEIKAWEEYRKMDV</sequence>
<dbReference type="PROSITE" id="PS00867">
    <property type="entry name" value="CPSASE_2"/>
    <property type="match status" value="2"/>
</dbReference>
<dbReference type="NCBIfam" id="TIGR01369">
    <property type="entry name" value="CPSaseII_lrg"/>
    <property type="match status" value="1"/>
</dbReference>
<accession>A0A3P3XMW9</accession>
<proteinExistence type="inferred from homology"/>
<dbReference type="InterPro" id="IPR005483">
    <property type="entry name" value="CPSase_dom"/>
</dbReference>
<dbReference type="InterPro" id="IPR011607">
    <property type="entry name" value="MGS-like_dom"/>
</dbReference>
<keyword evidence="13" id="KW-0464">Manganese</keyword>
<evidence type="ECO:0000256" key="15">
    <source>
        <dbReference type="PROSITE-ProRule" id="PRU00409"/>
    </source>
</evidence>
<comment type="cofactor">
    <cofactor evidence="1">
        <name>Mn(2+)</name>
        <dbReference type="ChEBI" id="CHEBI:29035"/>
    </cofactor>
</comment>
<evidence type="ECO:0000256" key="12">
    <source>
        <dbReference type="ARBA" id="ARBA00022975"/>
    </source>
</evidence>
<dbReference type="PANTHER" id="PTHR11405:SF53">
    <property type="entry name" value="CARBAMOYL-PHOSPHATE SYNTHASE [AMMONIA], MITOCHONDRIAL"/>
    <property type="match status" value="1"/>
</dbReference>
<dbReference type="GO" id="GO:0005524">
    <property type="term" value="F:ATP binding"/>
    <property type="evidence" value="ECO:0007669"/>
    <property type="project" value="UniProtKB-UniRule"/>
</dbReference>
<evidence type="ECO:0000256" key="6">
    <source>
        <dbReference type="ARBA" id="ARBA00022605"/>
    </source>
</evidence>
<dbReference type="FunFam" id="1.10.1030.10:FF:000002">
    <property type="entry name" value="Carbamoyl-phosphate synthase large chain"/>
    <property type="match status" value="1"/>
</dbReference>
<dbReference type="AlphaFoldDB" id="A0A3P3XMW9"/>
<dbReference type="FunFam" id="3.30.1490.20:FF:000001">
    <property type="entry name" value="Carbamoyl-phosphate synthase large chain"/>
    <property type="match status" value="1"/>
</dbReference>
<dbReference type="Gene3D" id="3.30.1490.20">
    <property type="entry name" value="ATP-grasp fold, A domain"/>
    <property type="match status" value="1"/>
</dbReference>
<dbReference type="FunFam" id="3.40.50.20:FF:000002">
    <property type="entry name" value="Carbamoyl-phosphate synthase large chain"/>
    <property type="match status" value="1"/>
</dbReference>
<dbReference type="SUPFAM" id="SSF56059">
    <property type="entry name" value="Glutathione synthetase ATP-binding domain-like"/>
    <property type="match status" value="2"/>
</dbReference>
<dbReference type="Pfam" id="PF02786">
    <property type="entry name" value="CPSase_L_D2"/>
    <property type="match status" value="2"/>
</dbReference>